<proteinExistence type="inferred from homology"/>
<dbReference type="PANTHER" id="PTHR34183">
    <property type="entry name" value="ENDOLYTIC PEPTIDOGLYCAN TRANSGLYCOSYLASE RLPA"/>
    <property type="match status" value="1"/>
</dbReference>
<dbReference type="NCBIfam" id="TIGR00413">
    <property type="entry name" value="rlpA"/>
    <property type="match status" value="1"/>
</dbReference>
<dbReference type="Pfam" id="PF03330">
    <property type="entry name" value="DPBB_1"/>
    <property type="match status" value="1"/>
</dbReference>
<dbReference type="InterPro" id="IPR036680">
    <property type="entry name" value="SPOR-like_sf"/>
</dbReference>
<comment type="caution">
    <text evidence="7">The sequence shown here is derived from an EMBL/GenBank/DDBJ whole genome shotgun (WGS) entry which is preliminary data.</text>
</comment>
<dbReference type="PANTHER" id="PTHR34183:SF1">
    <property type="entry name" value="ENDOLYTIC PEPTIDOGLYCAN TRANSGLYCOSYLASE RLPA"/>
    <property type="match status" value="1"/>
</dbReference>
<dbReference type="InterPro" id="IPR007730">
    <property type="entry name" value="SPOR-like_dom"/>
</dbReference>
<evidence type="ECO:0000256" key="5">
    <source>
        <dbReference type="RuleBase" id="RU003495"/>
    </source>
</evidence>
<keyword evidence="4" id="KW-1003">Cell membrane</keyword>
<evidence type="ECO:0000256" key="2">
    <source>
        <dbReference type="ARBA" id="ARBA00023239"/>
    </source>
</evidence>
<dbReference type="Pfam" id="PF05036">
    <property type="entry name" value="SPOR"/>
    <property type="match status" value="1"/>
</dbReference>
<keyword evidence="1" id="KW-0732">Signal</keyword>
<comment type="subcellular location">
    <subcellularLocation>
        <location evidence="4">Cell membrane</location>
        <topology evidence="4">Lipid-anchor</topology>
    </subcellularLocation>
</comment>
<evidence type="ECO:0000313" key="8">
    <source>
        <dbReference type="Proteomes" id="UP001500604"/>
    </source>
</evidence>
<keyword evidence="3 4" id="KW-0961">Cell wall biogenesis/degradation</keyword>
<keyword evidence="4" id="KW-0449">Lipoprotein</keyword>
<dbReference type="InterPro" id="IPR012997">
    <property type="entry name" value="RplA"/>
</dbReference>
<dbReference type="PROSITE" id="PS51257">
    <property type="entry name" value="PROKAR_LIPOPROTEIN"/>
    <property type="match status" value="1"/>
</dbReference>
<dbReference type="InterPro" id="IPR034718">
    <property type="entry name" value="RlpA"/>
</dbReference>
<comment type="function">
    <text evidence="4">Lytic transglycosylase with a strong preference for naked glycan strands that lack stem peptides.</text>
</comment>
<keyword evidence="2 4" id="KW-0456">Lyase</keyword>
<name>A0ABP8V946_9GAMM</name>
<feature type="domain" description="SPOR" evidence="6">
    <location>
        <begin position="202"/>
        <end position="282"/>
    </location>
</feature>
<dbReference type="EMBL" id="BAABFL010000466">
    <property type="protein sequence ID" value="GAA4651959.1"/>
    <property type="molecule type" value="Genomic_DNA"/>
</dbReference>
<dbReference type="InterPro" id="IPR009009">
    <property type="entry name" value="RlpA-like_DPBB"/>
</dbReference>
<gene>
    <name evidence="4 7" type="primary">rlpA</name>
    <name evidence="7" type="ORF">GCM10023116_42430</name>
</gene>
<reference evidence="8" key="1">
    <citation type="journal article" date="2019" name="Int. J. Syst. Evol. Microbiol.">
        <title>The Global Catalogue of Microorganisms (GCM) 10K type strain sequencing project: providing services to taxonomists for standard genome sequencing and annotation.</title>
        <authorList>
            <consortium name="The Broad Institute Genomics Platform"/>
            <consortium name="The Broad Institute Genome Sequencing Center for Infectious Disease"/>
            <person name="Wu L."/>
            <person name="Ma J."/>
        </authorList>
    </citation>
    <scope>NUCLEOTIDE SEQUENCE [LARGE SCALE GENOMIC DNA]</scope>
    <source>
        <strain evidence="8">JCM 17805</strain>
    </source>
</reference>
<dbReference type="PROSITE" id="PS51724">
    <property type="entry name" value="SPOR"/>
    <property type="match status" value="1"/>
</dbReference>
<dbReference type="Gene3D" id="3.30.70.1070">
    <property type="entry name" value="Sporulation related repeat"/>
    <property type="match status" value="1"/>
</dbReference>
<dbReference type="Proteomes" id="UP001500604">
    <property type="component" value="Unassembled WGS sequence"/>
</dbReference>
<evidence type="ECO:0000256" key="3">
    <source>
        <dbReference type="ARBA" id="ARBA00023316"/>
    </source>
</evidence>
<dbReference type="HAMAP" id="MF_02071">
    <property type="entry name" value="RlpA"/>
    <property type="match status" value="1"/>
</dbReference>
<dbReference type="InterPro" id="IPR036908">
    <property type="entry name" value="RlpA-like_sf"/>
</dbReference>
<evidence type="ECO:0000256" key="1">
    <source>
        <dbReference type="ARBA" id="ARBA00022729"/>
    </source>
</evidence>
<keyword evidence="4" id="KW-0564">Palmitate</keyword>
<evidence type="ECO:0000259" key="6">
    <source>
        <dbReference type="PROSITE" id="PS51724"/>
    </source>
</evidence>
<organism evidence="7 8">
    <name type="scientific">Kistimonas scapharcae</name>
    <dbReference type="NCBI Taxonomy" id="1036133"/>
    <lineage>
        <taxon>Bacteria</taxon>
        <taxon>Pseudomonadati</taxon>
        <taxon>Pseudomonadota</taxon>
        <taxon>Gammaproteobacteria</taxon>
        <taxon>Oceanospirillales</taxon>
        <taxon>Endozoicomonadaceae</taxon>
        <taxon>Kistimonas</taxon>
    </lineage>
</organism>
<keyword evidence="4" id="KW-0472">Membrane</keyword>
<dbReference type="CDD" id="cd22268">
    <property type="entry name" value="DPBB_RlpA-like"/>
    <property type="match status" value="1"/>
</dbReference>
<comment type="similarity">
    <text evidence="4 5">Belongs to the RlpA family.</text>
</comment>
<keyword evidence="8" id="KW-1185">Reference proteome</keyword>
<dbReference type="SUPFAM" id="SSF50685">
    <property type="entry name" value="Barwin-like endoglucanases"/>
    <property type="match status" value="1"/>
</dbReference>
<protein>
    <recommendedName>
        <fullName evidence="4">Endolytic peptidoglycan transglycosylase RlpA</fullName>
        <ecNumber evidence="4">4.2.2.-</ecNumber>
    </recommendedName>
</protein>
<dbReference type="Gene3D" id="2.40.40.10">
    <property type="entry name" value="RlpA-like domain"/>
    <property type="match status" value="1"/>
</dbReference>
<dbReference type="EC" id="4.2.2.-" evidence="4"/>
<sequence>MGRIEQRASTGAVTGKPWMVLAGMILMVMAGCSAPPMVRDGAPSQSVDVSQIPDAVPQPHNGPLKNSPYQLAGVSYQPLASAAGFRQEGIASWYGTKFHGRKTANGETYNMYAMTAAHKTLPLPSYVRVTNKANGRNVVLRVNDRGPFHGNRVIDLSYAAAKKLGFQNKGTANVVIEAIDTTQPMRQVAQAPGAGDSEKTAALTPLSIYLQVAALSTRTGAEALQKRLQQVITQPVQVTQVDDETDALYRVRVGPLPNRNDALKVGDLLAEASLERGHLVFE</sequence>
<evidence type="ECO:0000256" key="4">
    <source>
        <dbReference type="HAMAP-Rule" id="MF_02071"/>
    </source>
</evidence>
<dbReference type="SUPFAM" id="SSF110997">
    <property type="entry name" value="Sporulation related repeat"/>
    <property type="match status" value="1"/>
</dbReference>
<accession>A0ABP8V946</accession>
<evidence type="ECO:0000313" key="7">
    <source>
        <dbReference type="EMBL" id="GAA4651959.1"/>
    </source>
</evidence>